<evidence type="ECO:0000313" key="2">
    <source>
        <dbReference type="Proteomes" id="UP000003460"/>
    </source>
</evidence>
<sequence>MINSTEGSDILVFNCYLCYVRFLLTCYVCSTKIGEISDISKCFENFVSQTLGVFTRIYAAELRNTMGWNISPKHYAQWKNNIGKSFKAPMIRAARDSFYNSVTKKSIPNPNAGKMRLQSTAVYGRTIFWKTN</sequence>
<dbReference type="AlphaFoldDB" id="C9LEG5"/>
<comment type="caution">
    <text evidence="1">The sequence shown here is derived from an EMBL/GenBank/DDBJ whole genome shotgun (WGS) entry which is preliminary data.</text>
</comment>
<reference evidence="1" key="1">
    <citation type="submission" date="2009-09" db="EMBL/GenBank/DDBJ databases">
        <authorList>
            <person name="Weinstock G."/>
            <person name="Sodergren E."/>
            <person name="Clifton S."/>
            <person name="Fulton L."/>
            <person name="Fulton B."/>
            <person name="Courtney L."/>
            <person name="Fronick C."/>
            <person name="Harrison M."/>
            <person name="Strong C."/>
            <person name="Farmer C."/>
            <person name="Delahaunty K."/>
            <person name="Markovic C."/>
            <person name="Hall O."/>
            <person name="Minx P."/>
            <person name="Tomlinson C."/>
            <person name="Mitreva M."/>
            <person name="Nelson J."/>
            <person name="Hou S."/>
            <person name="Wollam A."/>
            <person name="Pepin K.H."/>
            <person name="Johnson M."/>
            <person name="Bhonagiri V."/>
            <person name="Nash W.E."/>
            <person name="Warren W."/>
            <person name="Chinwalla A."/>
            <person name="Mardis E.R."/>
            <person name="Wilson R.K."/>
        </authorList>
    </citation>
    <scope>NUCLEOTIDE SEQUENCE [LARGE SCALE GENOMIC DNA]</scope>
    <source>
        <strain evidence="1">ATCC 51259</strain>
    </source>
</reference>
<proteinExistence type="predicted"/>
<organism evidence="1 2">
    <name type="scientific">Alloprevotella tannerae ATCC 51259</name>
    <dbReference type="NCBI Taxonomy" id="626522"/>
    <lineage>
        <taxon>Bacteria</taxon>
        <taxon>Pseudomonadati</taxon>
        <taxon>Bacteroidota</taxon>
        <taxon>Bacteroidia</taxon>
        <taxon>Bacteroidales</taxon>
        <taxon>Prevotellaceae</taxon>
        <taxon>Alloprevotella</taxon>
    </lineage>
</organism>
<keyword evidence="2" id="KW-1185">Reference proteome</keyword>
<name>C9LEG5_9BACT</name>
<dbReference type="eggNOG" id="COG3209">
    <property type="taxonomic scope" value="Bacteria"/>
</dbReference>
<dbReference type="Proteomes" id="UP000003460">
    <property type="component" value="Unassembled WGS sequence"/>
</dbReference>
<dbReference type="EMBL" id="ACIJ02000016">
    <property type="protein sequence ID" value="EEX72134.1"/>
    <property type="molecule type" value="Genomic_DNA"/>
</dbReference>
<protein>
    <submittedName>
        <fullName evidence="1">Uncharacterized protein</fullName>
    </submittedName>
</protein>
<gene>
    <name evidence="1" type="ORF">GCWU000325_00591</name>
</gene>
<dbReference type="HOGENOM" id="CLU_1915185_0_0_10"/>
<evidence type="ECO:0000313" key="1">
    <source>
        <dbReference type="EMBL" id="EEX72134.1"/>
    </source>
</evidence>
<accession>C9LEG5</accession>
<dbReference type="STRING" id="626522.GCWU000325_00591"/>